<evidence type="ECO:0000313" key="2">
    <source>
        <dbReference type="Proteomes" id="UP000253345"/>
    </source>
</evidence>
<proteinExistence type="predicted"/>
<dbReference type="EMBL" id="QPJL01000005">
    <property type="protein sequence ID" value="RCW85927.1"/>
    <property type="molecule type" value="Genomic_DNA"/>
</dbReference>
<comment type="caution">
    <text evidence="1">The sequence shown here is derived from an EMBL/GenBank/DDBJ whole genome shotgun (WGS) entry which is preliminary data.</text>
</comment>
<keyword evidence="2" id="KW-1185">Reference proteome</keyword>
<protein>
    <submittedName>
        <fullName evidence="1">Uncharacterized protein</fullName>
    </submittedName>
</protein>
<gene>
    <name evidence="1" type="ORF">DFP89_105194</name>
</gene>
<dbReference type="AlphaFoldDB" id="A0A368Z3X1"/>
<dbReference type="RefSeq" id="WP_181870275.1">
    <property type="nucleotide sequence ID" value="NZ_QPJL01000005.1"/>
</dbReference>
<dbReference type="Proteomes" id="UP000253345">
    <property type="component" value="Unassembled WGS sequence"/>
</dbReference>
<name>A0A368Z3X1_9RHOB</name>
<sequence length="54" mass="6036">MNTPENPLKIAGNLAVIDPARDRVAQQSLAVLEQMYGYFSYEPMPLEADRRLAA</sequence>
<organism evidence="1 2">
    <name type="scientific">Paracoccus lutimaris</name>
    <dbReference type="NCBI Taxonomy" id="1490030"/>
    <lineage>
        <taxon>Bacteria</taxon>
        <taxon>Pseudomonadati</taxon>
        <taxon>Pseudomonadota</taxon>
        <taxon>Alphaproteobacteria</taxon>
        <taxon>Rhodobacterales</taxon>
        <taxon>Paracoccaceae</taxon>
        <taxon>Paracoccus</taxon>
    </lineage>
</organism>
<reference evidence="1 2" key="1">
    <citation type="submission" date="2018-07" db="EMBL/GenBank/DDBJ databases">
        <title>Genomic Encyclopedia of Type Strains, Phase III (KMG-III): the genomes of soil and plant-associated and newly described type strains.</title>
        <authorList>
            <person name="Whitman W."/>
        </authorList>
    </citation>
    <scope>NUCLEOTIDE SEQUENCE [LARGE SCALE GENOMIC DNA]</scope>
    <source>
        <strain evidence="1 2">CECT 8525</strain>
    </source>
</reference>
<evidence type="ECO:0000313" key="1">
    <source>
        <dbReference type="EMBL" id="RCW85927.1"/>
    </source>
</evidence>
<accession>A0A368Z3X1</accession>